<dbReference type="InterPro" id="IPR009057">
    <property type="entry name" value="Homeodomain-like_sf"/>
</dbReference>
<dbReference type="Proteomes" id="UP001237105">
    <property type="component" value="Unassembled WGS sequence"/>
</dbReference>
<evidence type="ECO:0000259" key="3">
    <source>
        <dbReference type="PROSITE" id="PS50977"/>
    </source>
</evidence>
<gene>
    <name evidence="4" type="ORF">QIT00_12215</name>
</gene>
<dbReference type="Gene3D" id="1.10.357.10">
    <property type="entry name" value="Tetracycline Repressor, domain 2"/>
    <property type="match status" value="1"/>
</dbReference>
<protein>
    <submittedName>
        <fullName evidence="4">Helix-turn-helix domain-containing protein</fullName>
    </submittedName>
</protein>
<dbReference type="PROSITE" id="PS50977">
    <property type="entry name" value="HTH_TETR_2"/>
    <property type="match status" value="1"/>
</dbReference>
<feature type="DNA-binding region" description="H-T-H motif" evidence="2">
    <location>
        <begin position="26"/>
        <end position="45"/>
    </location>
</feature>
<dbReference type="InterPro" id="IPR001647">
    <property type="entry name" value="HTH_TetR"/>
</dbReference>
<dbReference type="SUPFAM" id="SSF46689">
    <property type="entry name" value="Homeodomain-like"/>
    <property type="match status" value="1"/>
</dbReference>
<accession>A0ABT6SUL9</accession>
<feature type="domain" description="HTH tetR-type" evidence="3">
    <location>
        <begin position="3"/>
        <end position="63"/>
    </location>
</feature>
<evidence type="ECO:0000313" key="5">
    <source>
        <dbReference type="Proteomes" id="UP001237105"/>
    </source>
</evidence>
<reference evidence="4 5" key="1">
    <citation type="submission" date="2023-05" db="EMBL/GenBank/DDBJ databases">
        <title>Draft genome sequence of Streptomyces sp. B-S-A12 isolated from a cave soil in Thailand.</title>
        <authorList>
            <person name="Chamroensaksri N."/>
            <person name="Muangham S."/>
        </authorList>
    </citation>
    <scope>NUCLEOTIDE SEQUENCE [LARGE SCALE GENOMIC DNA]</scope>
    <source>
        <strain evidence="4 5">B-S-A12</strain>
    </source>
</reference>
<evidence type="ECO:0000313" key="4">
    <source>
        <dbReference type="EMBL" id="MDI3419312.1"/>
    </source>
</evidence>
<organism evidence="4 5">
    <name type="scientific">Streptomyces luteolus</name>
    <dbReference type="NCBI Taxonomy" id="3043615"/>
    <lineage>
        <taxon>Bacteria</taxon>
        <taxon>Bacillati</taxon>
        <taxon>Actinomycetota</taxon>
        <taxon>Actinomycetes</taxon>
        <taxon>Kitasatosporales</taxon>
        <taxon>Streptomycetaceae</taxon>
        <taxon>Streptomyces</taxon>
    </lineage>
</organism>
<keyword evidence="5" id="KW-1185">Reference proteome</keyword>
<dbReference type="InterPro" id="IPR050109">
    <property type="entry name" value="HTH-type_TetR-like_transc_reg"/>
</dbReference>
<dbReference type="PRINTS" id="PR00455">
    <property type="entry name" value="HTHTETR"/>
</dbReference>
<sequence>MQQLNRAKVLAAAREEFTARGYPGAKVDSIAERAGLTRGAVYSNFPGKRALYFAVLAELAESAPETSTSLAVDCTPRSALALFARTWTARLPLAGDRASYDGASYDGASSGDDLLDGGLARLDTHLMSEVLADERTRRPYGQLLKLDALLLGLALEQLLPVRAPSDHEGPAEGPRMVRVAESVLTSLHGARQLADAAPGFIEPFTVIHACERFADATPHDTWAPPHLPYVPRARPVDDPWPCASAFDVSPTGSRAGSRAGADPAANPAFVDAVRGTPARLGADGVLAVLGLHRLEAVEEAVRSAPPGATVTVALVSGCPDELIPLARLTIADVVSCLRASFPVASWPRLQVVYDASGSLASAAGLPAVSDGTEAAVRIAGGRIVARADGRGACHAAATAGLARPVPASG</sequence>
<dbReference type="Pfam" id="PF00440">
    <property type="entry name" value="TetR_N"/>
    <property type="match status" value="1"/>
</dbReference>
<proteinExistence type="predicted"/>
<evidence type="ECO:0000256" key="1">
    <source>
        <dbReference type="ARBA" id="ARBA00023125"/>
    </source>
</evidence>
<name>A0ABT6SUL9_9ACTN</name>
<dbReference type="PANTHER" id="PTHR30328">
    <property type="entry name" value="TRANSCRIPTIONAL REPRESSOR"/>
    <property type="match status" value="1"/>
</dbReference>
<keyword evidence="1 2" id="KW-0238">DNA-binding</keyword>
<evidence type="ECO:0000256" key="2">
    <source>
        <dbReference type="PROSITE-ProRule" id="PRU00335"/>
    </source>
</evidence>
<comment type="caution">
    <text evidence="4">The sequence shown here is derived from an EMBL/GenBank/DDBJ whole genome shotgun (WGS) entry which is preliminary data.</text>
</comment>
<dbReference type="EMBL" id="JASCIS010000010">
    <property type="protein sequence ID" value="MDI3419312.1"/>
    <property type="molecule type" value="Genomic_DNA"/>
</dbReference>
<dbReference type="RefSeq" id="WP_282535219.1">
    <property type="nucleotide sequence ID" value="NZ_JASCIS010000010.1"/>
</dbReference>
<dbReference type="PANTHER" id="PTHR30328:SF54">
    <property type="entry name" value="HTH-TYPE TRANSCRIPTIONAL REPRESSOR SCO4008"/>
    <property type="match status" value="1"/>
</dbReference>